<name>A0ABN3L149_9ACTN</name>
<organism evidence="1 2">
    <name type="scientific">Streptomyces gobitricini</name>
    <dbReference type="NCBI Taxonomy" id="68211"/>
    <lineage>
        <taxon>Bacteria</taxon>
        <taxon>Bacillati</taxon>
        <taxon>Actinomycetota</taxon>
        <taxon>Actinomycetes</taxon>
        <taxon>Kitasatosporales</taxon>
        <taxon>Streptomycetaceae</taxon>
        <taxon>Streptomyces</taxon>
    </lineage>
</organism>
<evidence type="ECO:0000313" key="2">
    <source>
        <dbReference type="Proteomes" id="UP001499942"/>
    </source>
</evidence>
<accession>A0ABN3L149</accession>
<protein>
    <submittedName>
        <fullName evidence="1">Uncharacterized protein</fullName>
    </submittedName>
</protein>
<sequence length="47" mass="5184">MTAITVAACALPFRLRGDMRYGLPLRRARNPYRAAPVARAARDRGLA</sequence>
<dbReference type="Proteomes" id="UP001499942">
    <property type="component" value="Unassembled WGS sequence"/>
</dbReference>
<proteinExistence type="predicted"/>
<gene>
    <name evidence="1" type="ORF">GCM10010393_02320</name>
</gene>
<comment type="caution">
    <text evidence="1">The sequence shown here is derived from an EMBL/GenBank/DDBJ whole genome shotgun (WGS) entry which is preliminary data.</text>
</comment>
<dbReference type="EMBL" id="BAAASR010000002">
    <property type="protein sequence ID" value="GAA2475907.1"/>
    <property type="molecule type" value="Genomic_DNA"/>
</dbReference>
<reference evidence="1 2" key="1">
    <citation type="journal article" date="2019" name="Int. J. Syst. Evol. Microbiol.">
        <title>The Global Catalogue of Microorganisms (GCM) 10K type strain sequencing project: providing services to taxonomists for standard genome sequencing and annotation.</title>
        <authorList>
            <consortium name="The Broad Institute Genomics Platform"/>
            <consortium name="The Broad Institute Genome Sequencing Center for Infectious Disease"/>
            <person name="Wu L."/>
            <person name="Ma J."/>
        </authorList>
    </citation>
    <scope>NUCLEOTIDE SEQUENCE [LARGE SCALE GENOMIC DNA]</scope>
    <source>
        <strain evidence="1 2">JCM 5062</strain>
    </source>
</reference>
<keyword evidence="2" id="KW-1185">Reference proteome</keyword>
<evidence type="ECO:0000313" key="1">
    <source>
        <dbReference type="EMBL" id="GAA2475907.1"/>
    </source>
</evidence>